<dbReference type="EMBL" id="CAJFCW020000003">
    <property type="protein sequence ID" value="CAG9107784.1"/>
    <property type="molecule type" value="Genomic_DNA"/>
</dbReference>
<name>A0A811KQ48_9BILA</name>
<keyword evidence="3" id="KW-1185">Reference proteome</keyword>
<feature type="region of interest" description="Disordered" evidence="1">
    <location>
        <begin position="353"/>
        <end position="521"/>
    </location>
</feature>
<feature type="compositionally biased region" description="Polar residues" evidence="1">
    <location>
        <begin position="433"/>
        <end position="454"/>
    </location>
</feature>
<feature type="compositionally biased region" description="Low complexity" evidence="1">
    <location>
        <begin position="415"/>
        <end position="432"/>
    </location>
</feature>
<evidence type="ECO:0000313" key="3">
    <source>
        <dbReference type="Proteomes" id="UP000614601"/>
    </source>
</evidence>
<accession>A0A811KQ48</accession>
<sequence>MQATTEDITVPWGQAPDPADHQYGKWRMAVFQDVRESLDQTKLYFLYDPVADDNCITTGGRKGMTSFAVFDTIRKAFVAEIPLRVQGRVKFMFALNQPSPVGGSSMVVVTHSEDYGQYVLHFWRVDFTSDGLSIAGEPRSLVSSPIPVGEDYIVALREDAPELVVISGPQMSVSVINALTQGPQEPTRRFDVHGAELAHFYDGFVSQGNVYFLSASPDGHLDYSRIHILSLNTQQITTQYCQADPQRGNPPARKQAALDAISGFILLAGGEIDYGNGNVQRLVDYWVLDLQSFKWNQVPAQMPVPLIEPRLSTAPSGNVYVWGDFDDPLPGMQSGQTHVRILRVKGLNTLSPPSYNQAMGGGSQPYGGNQPYPGSGGNQPYPGSGSNQPYPGSGGSYPGQSGNNPPYPGSGGGNQPYPGQQYGGNQPYPGSGASYSNNQPYPGSDQKINPDQPNQPYPGSGGASGPPTSYGPGSGGAYPQQPYQGFNNQPVPNSYQQPAGDAPPQYPYYPPQEKKKDCCIQ</sequence>
<organism evidence="2 3">
    <name type="scientific">Bursaphelenchus okinawaensis</name>
    <dbReference type="NCBI Taxonomy" id="465554"/>
    <lineage>
        <taxon>Eukaryota</taxon>
        <taxon>Metazoa</taxon>
        <taxon>Ecdysozoa</taxon>
        <taxon>Nematoda</taxon>
        <taxon>Chromadorea</taxon>
        <taxon>Rhabditida</taxon>
        <taxon>Tylenchina</taxon>
        <taxon>Tylenchomorpha</taxon>
        <taxon>Aphelenchoidea</taxon>
        <taxon>Aphelenchoididae</taxon>
        <taxon>Bursaphelenchus</taxon>
    </lineage>
</organism>
<dbReference type="EMBL" id="CAJFDH010000003">
    <property type="protein sequence ID" value="CAD5217441.1"/>
    <property type="molecule type" value="Genomic_DNA"/>
</dbReference>
<dbReference type="SUPFAM" id="SSF50965">
    <property type="entry name" value="Galactose oxidase, central domain"/>
    <property type="match status" value="1"/>
</dbReference>
<dbReference type="InterPro" id="IPR011043">
    <property type="entry name" value="Gal_Oxase/kelch_b-propeller"/>
</dbReference>
<feature type="compositionally biased region" description="Low complexity" evidence="1">
    <location>
        <begin position="380"/>
        <end position="391"/>
    </location>
</feature>
<dbReference type="Proteomes" id="UP000614601">
    <property type="component" value="Unassembled WGS sequence"/>
</dbReference>
<evidence type="ECO:0000313" key="2">
    <source>
        <dbReference type="EMBL" id="CAD5217441.1"/>
    </source>
</evidence>
<dbReference type="InterPro" id="IPR015915">
    <property type="entry name" value="Kelch-typ_b-propeller"/>
</dbReference>
<protein>
    <submittedName>
        <fullName evidence="2">Uncharacterized protein</fullName>
    </submittedName>
</protein>
<reference evidence="2" key="1">
    <citation type="submission" date="2020-09" db="EMBL/GenBank/DDBJ databases">
        <authorList>
            <person name="Kikuchi T."/>
        </authorList>
    </citation>
    <scope>NUCLEOTIDE SEQUENCE</scope>
    <source>
        <strain evidence="2">SH1</strain>
    </source>
</reference>
<dbReference type="OrthoDB" id="7676067at2759"/>
<gene>
    <name evidence="2" type="ORF">BOKJ2_LOCUS7089</name>
</gene>
<feature type="compositionally biased region" description="Low complexity" evidence="1">
    <location>
        <begin position="465"/>
        <end position="485"/>
    </location>
</feature>
<comment type="caution">
    <text evidence="2">The sequence shown here is derived from an EMBL/GenBank/DDBJ whole genome shotgun (WGS) entry which is preliminary data.</text>
</comment>
<dbReference type="Gene3D" id="2.120.10.80">
    <property type="entry name" value="Kelch-type beta propeller"/>
    <property type="match status" value="1"/>
</dbReference>
<proteinExistence type="predicted"/>
<dbReference type="AlphaFoldDB" id="A0A811KQ48"/>
<evidence type="ECO:0000256" key="1">
    <source>
        <dbReference type="SAM" id="MobiDB-lite"/>
    </source>
</evidence>
<feature type="compositionally biased region" description="Basic and acidic residues" evidence="1">
    <location>
        <begin position="512"/>
        <end position="521"/>
    </location>
</feature>
<dbReference type="Proteomes" id="UP000783686">
    <property type="component" value="Unassembled WGS sequence"/>
</dbReference>